<gene>
    <name evidence="2" type="ORF">UFOVP868_49</name>
</gene>
<evidence type="ECO:0000256" key="1">
    <source>
        <dbReference type="SAM" id="MobiDB-lite"/>
    </source>
</evidence>
<protein>
    <submittedName>
        <fullName evidence="2">Uncharacterized protein</fullName>
    </submittedName>
</protein>
<feature type="region of interest" description="Disordered" evidence="1">
    <location>
        <begin position="50"/>
        <end position="81"/>
    </location>
</feature>
<proteinExistence type="predicted"/>
<evidence type="ECO:0000313" key="2">
    <source>
        <dbReference type="EMBL" id="CAB4167771.1"/>
    </source>
</evidence>
<name>A0A6J5PEB5_9CAUD</name>
<accession>A0A6J5PEB5</accession>
<feature type="compositionally biased region" description="Low complexity" evidence="1">
    <location>
        <begin position="60"/>
        <end position="81"/>
    </location>
</feature>
<reference evidence="2" key="1">
    <citation type="submission" date="2020-04" db="EMBL/GenBank/DDBJ databases">
        <authorList>
            <person name="Chiriac C."/>
            <person name="Salcher M."/>
            <person name="Ghai R."/>
            <person name="Kavagutti S V."/>
        </authorList>
    </citation>
    <scope>NUCLEOTIDE SEQUENCE</scope>
</reference>
<dbReference type="EMBL" id="LR796817">
    <property type="protein sequence ID" value="CAB4167771.1"/>
    <property type="molecule type" value="Genomic_DNA"/>
</dbReference>
<sequence>MFRGLEIMQKFSQWSESEEARNLPEEEVGKAFVSLLDEALLSNYEEGMAAAAQGGSTGPAPQTGALGMAAAAPPSAGPAMA</sequence>
<organism evidence="2">
    <name type="scientific">uncultured Caudovirales phage</name>
    <dbReference type="NCBI Taxonomy" id="2100421"/>
    <lineage>
        <taxon>Viruses</taxon>
        <taxon>Duplodnaviria</taxon>
        <taxon>Heunggongvirae</taxon>
        <taxon>Uroviricota</taxon>
        <taxon>Caudoviricetes</taxon>
        <taxon>Peduoviridae</taxon>
        <taxon>Maltschvirus</taxon>
        <taxon>Maltschvirus maltsch</taxon>
    </lineage>
</organism>